<sequence>MLLYDFQFFGAGYQGGYYVQLFGKRKELAVNPMLFPLCPANETFVDWVFPDRIPGGAGENNTLLGTAFPYKEYADAPVHADPSALNAGRLAAPCMGTNVTVVPFLQSLAVPQDIVAPANASMPYAAIGYSGAYGLSKDELNQLAGQLSAFRNRSQLNPL</sequence>
<dbReference type="Proteomes" id="UP001150603">
    <property type="component" value="Unassembled WGS sequence"/>
</dbReference>
<protein>
    <submittedName>
        <fullName evidence="1">Uncharacterized protein</fullName>
    </submittedName>
</protein>
<evidence type="ECO:0000313" key="1">
    <source>
        <dbReference type="EMBL" id="KAJ1936882.1"/>
    </source>
</evidence>
<gene>
    <name evidence="1" type="ORF">FBU59_004917</name>
</gene>
<proteinExistence type="predicted"/>
<accession>A0ACC1J474</accession>
<name>A0ACC1J474_9FUNG</name>
<evidence type="ECO:0000313" key="2">
    <source>
        <dbReference type="Proteomes" id="UP001150603"/>
    </source>
</evidence>
<reference evidence="1" key="1">
    <citation type="submission" date="2022-07" db="EMBL/GenBank/DDBJ databases">
        <title>Phylogenomic reconstructions and comparative analyses of Kickxellomycotina fungi.</title>
        <authorList>
            <person name="Reynolds N.K."/>
            <person name="Stajich J.E."/>
            <person name="Barry K."/>
            <person name="Grigoriev I.V."/>
            <person name="Crous P."/>
            <person name="Smith M.E."/>
        </authorList>
    </citation>
    <scope>NUCLEOTIDE SEQUENCE</scope>
    <source>
        <strain evidence="1">NRRL 5244</strain>
    </source>
</reference>
<comment type="caution">
    <text evidence="1">The sequence shown here is derived from an EMBL/GenBank/DDBJ whole genome shotgun (WGS) entry which is preliminary data.</text>
</comment>
<dbReference type="EMBL" id="JANBPW010003716">
    <property type="protein sequence ID" value="KAJ1936882.1"/>
    <property type="molecule type" value="Genomic_DNA"/>
</dbReference>
<organism evidence="1 2">
    <name type="scientific">Linderina macrospora</name>
    <dbReference type="NCBI Taxonomy" id="4868"/>
    <lineage>
        <taxon>Eukaryota</taxon>
        <taxon>Fungi</taxon>
        <taxon>Fungi incertae sedis</taxon>
        <taxon>Zoopagomycota</taxon>
        <taxon>Kickxellomycotina</taxon>
        <taxon>Kickxellomycetes</taxon>
        <taxon>Kickxellales</taxon>
        <taxon>Kickxellaceae</taxon>
        <taxon>Linderina</taxon>
    </lineage>
</organism>
<feature type="non-terminal residue" evidence="1">
    <location>
        <position position="159"/>
    </location>
</feature>
<keyword evidence="2" id="KW-1185">Reference proteome</keyword>